<gene>
    <name evidence="1" type="ORF">DI09_23p100</name>
</gene>
<protein>
    <submittedName>
        <fullName evidence="1">Uncharacterized protein</fullName>
    </submittedName>
</protein>
<organism evidence="1 2">
    <name type="scientific">Mitosporidium daphniae</name>
    <dbReference type="NCBI Taxonomy" id="1485682"/>
    <lineage>
        <taxon>Eukaryota</taxon>
        <taxon>Fungi</taxon>
        <taxon>Fungi incertae sedis</taxon>
        <taxon>Microsporidia</taxon>
        <taxon>Mitosporidium</taxon>
    </lineage>
</organism>
<dbReference type="GeneID" id="25259163"/>
<comment type="caution">
    <text evidence="1">The sequence shown here is derived from an EMBL/GenBank/DDBJ whole genome shotgun (WGS) entry which is preliminary data.</text>
</comment>
<dbReference type="HOGENOM" id="CLU_2210642_0_0_1"/>
<accession>A0A098VSK2</accession>
<reference evidence="1 2" key="1">
    <citation type="submission" date="2014-04" db="EMBL/GenBank/DDBJ databases">
        <title>A new species of microsporidia sheds light on the evolution of extreme parasitism.</title>
        <authorList>
            <person name="Haag K.L."/>
            <person name="James T.Y."/>
            <person name="Larsson R."/>
            <person name="Schaer T.M."/>
            <person name="Refardt D."/>
            <person name="Pombert J.-F."/>
            <person name="Ebert D."/>
        </authorList>
    </citation>
    <scope>NUCLEOTIDE SEQUENCE [LARGE SCALE GENOMIC DNA]</scope>
    <source>
        <strain evidence="1 2">UGP3</strain>
        <tissue evidence="1">Spores</tissue>
    </source>
</reference>
<dbReference type="EMBL" id="JMKJ01000155">
    <property type="protein sequence ID" value="KGG51935.1"/>
    <property type="molecule type" value="Genomic_DNA"/>
</dbReference>
<proteinExistence type="predicted"/>
<dbReference type="Proteomes" id="UP000029725">
    <property type="component" value="Unassembled WGS sequence"/>
</dbReference>
<evidence type="ECO:0000313" key="2">
    <source>
        <dbReference type="Proteomes" id="UP000029725"/>
    </source>
</evidence>
<dbReference type="AlphaFoldDB" id="A0A098VSK2"/>
<dbReference type="VEuPathDB" id="MicrosporidiaDB:DI09_23p100"/>
<name>A0A098VSK2_9MICR</name>
<keyword evidence="2" id="KW-1185">Reference proteome</keyword>
<sequence>MGYENSPYYNSINNCGYRSEFLARPFEQNRFSSSESYPNIGSSCASRAQMGIKIFPAVQNPPPSRADTAFILETSTAYLQRNHFGAAAKASRHISAFQNDVADRPII</sequence>
<evidence type="ECO:0000313" key="1">
    <source>
        <dbReference type="EMBL" id="KGG51935.1"/>
    </source>
</evidence>
<dbReference type="RefSeq" id="XP_013238362.1">
    <property type="nucleotide sequence ID" value="XM_013382908.1"/>
</dbReference>